<name>A0ABU0FS28_9BACI</name>
<evidence type="ECO:0000313" key="2">
    <source>
        <dbReference type="Proteomes" id="UP001242313"/>
    </source>
</evidence>
<dbReference type="InterPro" id="IPR049254">
    <property type="entry name" value="Phage_tail_terminator"/>
</dbReference>
<dbReference type="RefSeq" id="WP_307191312.1">
    <property type="nucleotide sequence ID" value="NZ_JAUSUN010000004.1"/>
</dbReference>
<protein>
    <submittedName>
        <fullName evidence="1">Uncharacterized protein</fullName>
    </submittedName>
</protein>
<dbReference type="EMBL" id="JAUSUN010000004">
    <property type="protein sequence ID" value="MDQ0412723.1"/>
    <property type="molecule type" value="Genomic_DNA"/>
</dbReference>
<gene>
    <name evidence="1" type="ORF">J2S25_000903</name>
</gene>
<reference evidence="1 2" key="1">
    <citation type="submission" date="2023-07" db="EMBL/GenBank/DDBJ databases">
        <title>Genomic Encyclopedia of Type Strains, Phase IV (KMG-IV): sequencing the most valuable type-strain genomes for metagenomic binning, comparative biology and taxonomic classification.</title>
        <authorList>
            <person name="Goeker M."/>
        </authorList>
    </citation>
    <scope>NUCLEOTIDE SEQUENCE [LARGE SCALE GENOMIC DNA]</scope>
    <source>
        <strain evidence="1 2">DSM 19598</strain>
    </source>
</reference>
<keyword evidence="2" id="KW-1185">Reference proteome</keyword>
<accession>A0ABU0FS28</accession>
<comment type="caution">
    <text evidence="1">The sequence shown here is derived from an EMBL/GenBank/DDBJ whole genome shotgun (WGS) entry which is preliminary data.</text>
</comment>
<evidence type="ECO:0000313" key="1">
    <source>
        <dbReference type="EMBL" id="MDQ0412723.1"/>
    </source>
</evidence>
<proteinExistence type="predicted"/>
<sequence length="132" mass="15608">MIDELKTLIIAQLKSVFPGYKVYDEDVQQGLITPAFILRTLTSDQERKLGINLERTYPFVITFFPLDERLYHSECDLVNEMFYSNFLYIADRFHVHNIQSEKHDRTLIITFSIKVYLQDVKEDILMANLEVL</sequence>
<organism evidence="1 2">
    <name type="scientific">Mesobacillus stamsii</name>
    <dbReference type="NCBI Taxonomy" id="225347"/>
    <lineage>
        <taxon>Bacteria</taxon>
        <taxon>Bacillati</taxon>
        <taxon>Bacillota</taxon>
        <taxon>Bacilli</taxon>
        <taxon>Bacillales</taxon>
        <taxon>Bacillaceae</taxon>
        <taxon>Mesobacillus</taxon>
    </lineage>
</organism>
<dbReference type="Proteomes" id="UP001242313">
    <property type="component" value="Unassembled WGS sequence"/>
</dbReference>
<dbReference type="Pfam" id="PF20765">
    <property type="entry name" value="Phage_tail_terminator_8"/>
    <property type="match status" value="1"/>
</dbReference>